<evidence type="ECO:0000313" key="8">
    <source>
        <dbReference type="EMBL" id="SFF48791.1"/>
    </source>
</evidence>
<protein>
    <submittedName>
        <fullName evidence="8">WD40-like Beta Propeller Repeat</fullName>
    </submittedName>
</protein>
<feature type="signal peptide" evidence="6">
    <location>
        <begin position="1"/>
        <end position="18"/>
    </location>
</feature>
<dbReference type="CDD" id="cd07185">
    <property type="entry name" value="OmpA_C-like"/>
    <property type="match status" value="1"/>
</dbReference>
<dbReference type="InterPro" id="IPR036737">
    <property type="entry name" value="OmpA-like_sf"/>
</dbReference>
<feature type="domain" description="OmpA-like" evidence="7">
    <location>
        <begin position="531"/>
        <end position="643"/>
    </location>
</feature>
<dbReference type="SUPFAM" id="SSF48452">
    <property type="entry name" value="TPR-like"/>
    <property type="match status" value="1"/>
</dbReference>
<dbReference type="InterPro" id="IPR011659">
    <property type="entry name" value="WD40"/>
</dbReference>
<evidence type="ECO:0000256" key="6">
    <source>
        <dbReference type="SAM" id="SignalP"/>
    </source>
</evidence>
<dbReference type="EMBL" id="FONW01000007">
    <property type="protein sequence ID" value="SFF48791.1"/>
    <property type="molecule type" value="Genomic_DNA"/>
</dbReference>
<dbReference type="PRINTS" id="PR01021">
    <property type="entry name" value="OMPADOMAIN"/>
</dbReference>
<keyword evidence="4" id="KW-0802">TPR repeat</keyword>
<evidence type="ECO:0000259" key="7">
    <source>
        <dbReference type="PROSITE" id="PS51123"/>
    </source>
</evidence>
<feature type="repeat" description="TPR" evidence="4">
    <location>
        <begin position="28"/>
        <end position="61"/>
    </location>
</feature>
<dbReference type="Pfam" id="PF00691">
    <property type="entry name" value="OmpA"/>
    <property type="match status" value="1"/>
</dbReference>
<feature type="chain" id="PRO_5011784595" evidence="6">
    <location>
        <begin position="19"/>
        <end position="643"/>
    </location>
</feature>
<comment type="subcellular location">
    <subcellularLocation>
        <location evidence="1">Cell outer membrane</location>
    </subcellularLocation>
</comment>
<dbReference type="InterPro" id="IPR006665">
    <property type="entry name" value="OmpA-like"/>
</dbReference>
<gene>
    <name evidence="8" type="ORF">SAMN05216283_107159</name>
</gene>
<evidence type="ECO:0000256" key="4">
    <source>
        <dbReference type="PROSITE-ProRule" id="PRU00339"/>
    </source>
</evidence>
<evidence type="ECO:0000256" key="3">
    <source>
        <dbReference type="ARBA" id="ARBA00023237"/>
    </source>
</evidence>
<name>A0A1I2J7V4_9BACT</name>
<dbReference type="PANTHER" id="PTHR30329:SF21">
    <property type="entry name" value="LIPOPROTEIN YIAD-RELATED"/>
    <property type="match status" value="1"/>
</dbReference>
<dbReference type="PROSITE" id="PS50005">
    <property type="entry name" value="TPR"/>
    <property type="match status" value="2"/>
</dbReference>
<dbReference type="Pfam" id="PF07676">
    <property type="entry name" value="PD40"/>
    <property type="match status" value="4"/>
</dbReference>
<dbReference type="PANTHER" id="PTHR30329">
    <property type="entry name" value="STATOR ELEMENT OF FLAGELLAR MOTOR COMPLEX"/>
    <property type="match status" value="1"/>
</dbReference>
<evidence type="ECO:0000256" key="1">
    <source>
        <dbReference type="ARBA" id="ARBA00004442"/>
    </source>
</evidence>
<keyword evidence="9" id="KW-1185">Reference proteome</keyword>
<dbReference type="InterPro" id="IPR050330">
    <property type="entry name" value="Bact_OuterMem_StrucFunc"/>
</dbReference>
<organism evidence="8 9">
    <name type="scientific">Sunxiuqinia elliptica</name>
    <dbReference type="NCBI Taxonomy" id="655355"/>
    <lineage>
        <taxon>Bacteria</taxon>
        <taxon>Pseudomonadati</taxon>
        <taxon>Bacteroidota</taxon>
        <taxon>Bacteroidia</taxon>
        <taxon>Marinilabiliales</taxon>
        <taxon>Prolixibacteraceae</taxon>
        <taxon>Sunxiuqinia</taxon>
    </lineage>
</organism>
<dbReference type="SUPFAM" id="SSF82171">
    <property type="entry name" value="DPP6 N-terminal domain-like"/>
    <property type="match status" value="1"/>
</dbReference>
<dbReference type="SUPFAM" id="SSF103088">
    <property type="entry name" value="OmpA-like"/>
    <property type="match status" value="1"/>
</dbReference>
<feature type="repeat" description="TPR" evidence="4">
    <location>
        <begin position="97"/>
        <end position="130"/>
    </location>
</feature>
<evidence type="ECO:0000256" key="5">
    <source>
        <dbReference type="PROSITE-ProRule" id="PRU00473"/>
    </source>
</evidence>
<dbReference type="InterPro" id="IPR019734">
    <property type="entry name" value="TPR_rpt"/>
</dbReference>
<keyword evidence="3" id="KW-0998">Cell outer membrane</keyword>
<reference evidence="8 9" key="1">
    <citation type="submission" date="2016-10" db="EMBL/GenBank/DDBJ databases">
        <authorList>
            <person name="de Groot N.N."/>
        </authorList>
    </citation>
    <scope>NUCLEOTIDE SEQUENCE [LARGE SCALE GENOMIC DNA]</scope>
    <source>
        <strain evidence="8 9">CGMCC 1.9156</strain>
    </source>
</reference>
<dbReference type="InterPro" id="IPR006664">
    <property type="entry name" value="OMP_bac"/>
</dbReference>
<dbReference type="STRING" id="655355.SAMN05216283_107159"/>
<dbReference type="InterPro" id="IPR011990">
    <property type="entry name" value="TPR-like_helical_dom_sf"/>
</dbReference>
<proteinExistence type="predicted"/>
<sequence>MKSLTTILLFLLALSLSAQELSTTSRKAQKYFQSAYSHYQLHEFQSAIEELNKALDADANFVEAMLMLADVYNELKEDSLQVIYLEKALQQNSTHQTKAYYVLGNANYRLGKYQDALTAFRNFLSRASDSHPFYEKAESKQQLCLFAITLRKESGNAQAKNMGAMVNSEYDEYWPSLTVDGKTLIYTRLVPATGQQARRHFQEDFFVSNNADGEWQAASPMSSINTYYNEGAQSISADGKLLFFTACTQIDGYGSCDIYYARNRKGVWSKPQNAGEPVNSAAWESQPSISANGEYLYFASNRKGGKGGMDIWRCQLNGFYSSGVPRWSEPQNLGDSINTPGNETSPFIHADGRTLYFASDRHMGLGGFDIFFSRLVNDSCWIKPVNMGFPINTHKDEQGLIVDAVGERAYFSSDRPGSQGLDIYQFKLAAGMRPTPVSYVQGKVFDEANRNPLCAQIELIDVDNNTLVAQTESCWEKGEFLMCLPLGKEYAFNVSHPGYLFHSENFALQQVRKASDPISLDIPLNAIEVGSATVLRNIFFETGKYALLSQSKAELEKLIIFLDKNPLVKIEIGGHTDTVGEAEMNQSLSENRAKSVYSYLVEHGVNKDRLEYRGYGFSVPMASNETSEGRAKNRRTEFKIIAK</sequence>
<dbReference type="Gene3D" id="3.30.1330.60">
    <property type="entry name" value="OmpA-like domain"/>
    <property type="match status" value="1"/>
</dbReference>
<evidence type="ECO:0000313" key="9">
    <source>
        <dbReference type="Proteomes" id="UP000198964"/>
    </source>
</evidence>
<evidence type="ECO:0000256" key="2">
    <source>
        <dbReference type="ARBA" id="ARBA00023136"/>
    </source>
</evidence>
<dbReference type="PRINTS" id="PR01023">
    <property type="entry name" value="NAFLGMOTY"/>
</dbReference>
<accession>A0A1I2J7V4</accession>
<dbReference type="InterPro" id="IPR011042">
    <property type="entry name" value="6-blade_b-propeller_TolB-like"/>
</dbReference>
<keyword evidence="2 5" id="KW-0472">Membrane</keyword>
<dbReference type="GO" id="GO:0009279">
    <property type="term" value="C:cell outer membrane"/>
    <property type="evidence" value="ECO:0007669"/>
    <property type="project" value="UniProtKB-SubCell"/>
</dbReference>
<dbReference type="Gene3D" id="1.25.40.10">
    <property type="entry name" value="Tetratricopeptide repeat domain"/>
    <property type="match status" value="1"/>
</dbReference>
<dbReference type="SMART" id="SM00028">
    <property type="entry name" value="TPR"/>
    <property type="match status" value="3"/>
</dbReference>
<keyword evidence="6" id="KW-0732">Signal</keyword>
<dbReference type="Pfam" id="PF13181">
    <property type="entry name" value="TPR_8"/>
    <property type="match status" value="1"/>
</dbReference>
<dbReference type="AlphaFoldDB" id="A0A1I2J7V4"/>
<dbReference type="RefSeq" id="WP_093920494.1">
    <property type="nucleotide sequence ID" value="NZ_FONW01000007.1"/>
</dbReference>
<dbReference type="Gene3D" id="2.120.10.30">
    <property type="entry name" value="TolB, C-terminal domain"/>
    <property type="match status" value="1"/>
</dbReference>
<dbReference type="Pfam" id="PF13432">
    <property type="entry name" value="TPR_16"/>
    <property type="match status" value="1"/>
</dbReference>
<dbReference type="PROSITE" id="PS51123">
    <property type="entry name" value="OMPA_2"/>
    <property type="match status" value="1"/>
</dbReference>
<dbReference type="Proteomes" id="UP000198964">
    <property type="component" value="Unassembled WGS sequence"/>
</dbReference>